<dbReference type="InterPro" id="IPR050827">
    <property type="entry name" value="CRP1_MDG1_kinase"/>
</dbReference>
<evidence type="ECO:0000313" key="4">
    <source>
        <dbReference type="EMBL" id="KAK3244798.1"/>
    </source>
</evidence>
<name>A0AAE0BXW8_9CHLO</name>
<dbReference type="Proteomes" id="UP001190700">
    <property type="component" value="Unassembled WGS sequence"/>
</dbReference>
<dbReference type="CDD" id="cd02859">
    <property type="entry name" value="E_set_AMPKbeta_like_N"/>
    <property type="match status" value="2"/>
</dbReference>
<dbReference type="InterPro" id="IPR014756">
    <property type="entry name" value="Ig_E-set"/>
</dbReference>
<feature type="domain" description="AMP-activated protein kinase glycogen-binding" evidence="3">
    <location>
        <begin position="242"/>
        <end position="317"/>
    </location>
</feature>
<protein>
    <recommendedName>
        <fullName evidence="3">AMP-activated protein kinase glycogen-binding domain-containing protein</fullName>
    </recommendedName>
</protein>
<dbReference type="PANTHER" id="PTHR10343:SF84">
    <property type="entry name" value="5'-AMP-ACTIVATED PROTEIN KINASE SUBUNIT BETA-1"/>
    <property type="match status" value="1"/>
</dbReference>
<dbReference type="SUPFAM" id="SSF81296">
    <property type="entry name" value="E set domains"/>
    <property type="match status" value="2"/>
</dbReference>
<evidence type="ECO:0000256" key="2">
    <source>
        <dbReference type="SAM" id="MobiDB-lite"/>
    </source>
</evidence>
<gene>
    <name evidence="4" type="ORF">CYMTET_45606</name>
</gene>
<organism evidence="4 5">
    <name type="scientific">Cymbomonas tetramitiformis</name>
    <dbReference type="NCBI Taxonomy" id="36881"/>
    <lineage>
        <taxon>Eukaryota</taxon>
        <taxon>Viridiplantae</taxon>
        <taxon>Chlorophyta</taxon>
        <taxon>Pyramimonadophyceae</taxon>
        <taxon>Pyramimonadales</taxon>
        <taxon>Pyramimonadaceae</taxon>
        <taxon>Cymbomonas</taxon>
    </lineage>
</organism>
<dbReference type="PANTHER" id="PTHR10343">
    <property type="entry name" value="5'-AMP-ACTIVATED PROTEIN KINASE , BETA SUBUNIT"/>
    <property type="match status" value="1"/>
</dbReference>
<feature type="non-terminal residue" evidence="4">
    <location>
        <position position="318"/>
    </location>
</feature>
<evidence type="ECO:0000259" key="3">
    <source>
        <dbReference type="Pfam" id="PF16561"/>
    </source>
</evidence>
<reference evidence="4 5" key="1">
    <citation type="journal article" date="2015" name="Genome Biol. Evol.">
        <title>Comparative Genomics of a Bacterivorous Green Alga Reveals Evolutionary Causalities and Consequences of Phago-Mixotrophic Mode of Nutrition.</title>
        <authorList>
            <person name="Burns J.A."/>
            <person name="Paasch A."/>
            <person name="Narechania A."/>
            <person name="Kim E."/>
        </authorList>
    </citation>
    <scope>NUCLEOTIDE SEQUENCE [LARGE SCALE GENOMIC DNA]</scope>
    <source>
        <strain evidence="4 5">PLY_AMNH</strain>
    </source>
</reference>
<comment type="similarity">
    <text evidence="1">Belongs to the 5'-AMP-activated protein kinase beta subunit family.</text>
</comment>
<evidence type="ECO:0000313" key="5">
    <source>
        <dbReference type="Proteomes" id="UP001190700"/>
    </source>
</evidence>
<dbReference type="Pfam" id="PF16561">
    <property type="entry name" value="AMPK1_CBM"/>
    <property type="match status" value="2"/>
</dbReference>
<proteinExistence type="inferred from homology"/>
<comment type="caution">
    <text evidence="4">The sequence shown here is derived from an EMBL/GenBank/DDBJ whole genome shotgun (WGS) entry which is preliminary data.</text>
</comment>
<dbReference type="AlphaFoldDB" id="A0AAE0BXW8"/>
<feature type="domain" description="AMP-activated protein kinase glycogen-binding" evidence="3">
    <location>
        <begin position="158"/>
        <end position="240"/>
    </location>
</feature>
<dbReference type="EMBL" id="LGRX02031407">
    <property type="protein sequence ID" value="KAK3244798.1"/>
    <property type="molecule type" value="Genomic_DNA"/>
</dbReference>
<accession>A0AAE0BXW8</accession>
<dbReference type="Gene3D" id="2.60.40.10">
    <property type="entry name" value="Immunoglobulins"/>
    <property type="match status" value="2"/>
</dbReference>
<dbReference type="InterPro" id="IPR032640">
    <property type="entry name" value="AMPK1_CBM"/>
</dbReference>
<evidence type="ECO:0000256" key="1">
    <source>
        <dbReference type="ARBA" id="ARBA00010926"/>
    </source>
</evidence>
<sequence>MLAPTMQRASSGFATAKFDQVLALSKSSKRAARGGGKHPSAAARRLAQTLHVHRKRGICFFSRSPHKPRCNGATSLRRFRVANDASATESAEDAQKESTTEGGTEDTDSIVDVVPDSVENATPPEAVAGWCGPNPRVVSALEMPCDCTGGPDCVAVLVRFRWLAGWGGNEVLINGSFNEWAEPIPVPRIGNGDFVLCVTLQPGTYQYKFCVDGQWLVSLEEAQVIDESGKNTNNQVTVVEAVTFRWKKEWGGDKVLVSGTDSNWTEQVELERDENDDFVLRKSLMVGTYQYKFLVDEVWRCSPEEPTVRNAKNMLNNQ</sequence>
<dbReference type="InterPro" id="IPR013783">
    <property type="entry name" value="Ig-like_fold"/>
</dbReference>
<keyword evidence="5" id="KW-1185">Reference proteome</keyword>
<feature type="region of interest" description="Disordered" evidence="2">
    <location>
        <begin position="83"/>
        <end position="109"/>
    </location>
</feature>